<organism evidence="1 2">
    <name type="scientific">Saccharolobus caldissimus</name>
    <dbReference type="NCBI Taxonomy" id="1702097"/>
    <lineage>
        <taxon>Archaea</taxon>
        <taxon>Thermoproteota</taxon>
        <taxon>Thermoprotei</taxon>
        <taxon>Sulfolobales</taxon>
        <taxon>Sulfolobaceae</taxon>
        <taxon>Saccharolobus</taxon>
    </lineage>
</organism>
<dbReference type="Proteomes" id="UP001319921">
    <property type="component" value="Chromosome"/>
</dbReference>
<protein>
    <recommendedName>
        <fullName evidence="3">Aspartyl protease</fullName>
    </recommendedName>
</protein>
<dbReference type="EMBL" id="AP025226">
    <property type="protein sequence ID" value="BDB99591.1"/>
    <property type="molecule type" value="Genomic_DNA"/>
</dbReference>
<dbReference type="AlphaFoldDB" id="A0AAQ4CUW0"/>
<sequence length="125" mass="13704">MRLMGNITQSDEIVIDGYIVKDNLKEKVTLKIDTGFTGYDVAIPSNIAQKLGLNPSGYANFSTPSGNIPLATGNDAYLCLGNNKYGVTYVIHYGAYPLISNSFLKKISEIMVIDFTNYSVIIILK</sequence>
<name>A0AAQ4CUW0_9CREN</name>
<reference evidence="1 2" key="1">
    <citation type="journal article" date="2022" name="Microbiol. Resour. Announc.">
        <title>Complete Genome Sequence of the Hyperthermophilic and Acidophilic Archaeon Saccharolobus caldissimus Strain HS-3T.</title>
        <authorList>
            <person name="Sakai H.D."/>
            <person name="Kurosawa N."/>
        </authorList>
    </citation>
    <scope>NUCLEOTIDE SEQUENCE [LARGE SCALE GENOMIC DNA]</scope>
    <source>
        <strain evidence="1 2">JCM32116</strain>
    </source>
</reference>
<accession>A0AAQ4CUW0</accession>
<evidence type="ECO:0000313" key="1">
    <source>
        <dbReference type="EMBL" id="BDB99591.1"/>
    </source>
</evidence>
<dbReference type="KEGG" id="scas:SACC_26080"/>
<dbReference type="InterPro" id="IPR021109">
    <property type="entry name" value="Peptidase_aspartic_dom_sf"/>
</dbReference>
<evidence type="ECO:0008006" key="3">
    <source>
        <dbReference type="Google" id="ProtNLM"/>
    </source>
</evidence>
<dbReference type="Gene3D" id="2.40.70.10">
    <property type="entry name" value="Acid Proteases"/>
    <property type="match status" value="1"/>
</dbReference>
<gene>
    <name evidence="1" type="ORF">SACC_26080</name>
</gene>
<evidence type="ECO:0000313" key="2">
    <source>
        <dbReference type="Proteomes" id="UP001319921"/>
    </source>
</evidence>
<proteinExistence type="predicted"/>
<keyword evidence="2" id="KW-1185">Reference proteome</keyword>